<dbReference type="AlphaFoldDB" id="A0A1G7B037"/>
<sequence>MRLPPLLLALLLALPARAGADCTAVAALEAVARAVEAGRPAALAPLLRRHDAESLLWALRDHPLGAEAGAVRGLFAAAGAMAAGRPVAAEAGSGAARLARLAEGAGCAEARARGAATGGEAGGAARRREDRAGWHPVRLAAAGVAALALTAAAAGAVWLQARLRRRRRRLSRRHPVRLPALMRAGGREAPAMVLDLSRLGAKLRLAPDVPGEPATAVEIEIGEARLAATIRWRNAHYAGVSFDRPLAEDALAPLLAATRAA</sequence>
<reference evidence="5" key="1">
    <citation type="submission" date="2016-10" db="EMBL/GenBank/DDBJ databases">
        <authorList>
            <person name="Varghese N."/>
            <person name="Submissions S."/>
        </authorList>
    </citation>
    <scope>NUCLEOTIDE SEQUENCE [LARGE SCALE GENOMIC DNA]</scope>
    <source>
        <strain evidence="5">DSM 21424</strain>
    </source>
</reference>
<feature type="domain" description="PilZ" evidence="3">
    <location>
        <begin position="168"/>
        <end position="250"/>
    </location>
</feature>
<protein>
    <submittedName>
        <fullName evidence="4">PilZ domain-containing protein</fullName>
    </submittedName>
</protein>
<keyword evidence="1" id="KW-0472">Membrane</keyword>
<feature type="transmembrane region" description="Helical" evidence="1">
    <location>
        <begin position="139"/>
        <end position="159"/>
    </location>
</feature>
<dbReference type="RefSeq" id="WP_090110041.1">
    <property type="nucleotide sequence ID" value="NZ_FNAT01000001.1"/>
</dbReference>
<evidence type="ECO:0000259" key="3">
    <source>
        <dbReference type="Pfam" id="PF07238"/>
    </source>
</evidence>
<evidence type="ECO:0000256" key="1">
    <source>
        <dbReference type="SAM" id="Phobius"/>
    </source>
</evidence>
<dbReference type="EMBL" id="FNAT01000001">
    <property type="protein sequence ID" value="SDE19616.1"/>
    <property type="molecule type" value="Genomic_DNA"/>
</dbReference>
<dbReference type="Pfam" id="PF07238">
    <property type="entry name" value="PilZ"/>
    <property type="match status" value="1"/>
</dbReference>
<gene>
    <name evidence="4" type="ORF">SAMN04488567_1154</name>
</gene>
<dbReference type="GO" id="GO:0035438">
    <property type="term" value="F:cyclic-di-GMP binding"/>
    <property type="evidence" value="ECO:0007669"/>
    <property type="project" value="InterPro"/>
</dbReference>
<feature type="signal peptide" evidence="2">
    <location>
        <begin position="1"/>
        <end position="20"/>
    </location>
</feature>
<proteinExistence type="predicted"/>
<dbReference type="OrthoDB" id="7877094at2"/>
<dbReference type="Gene3D" id="2.40.10.220">
    <property type="entry name" value="predicted glycosyltransferase like domains"/>
    <property type="match status" value="1"/>
</dbReference>
<dbReference type="STRING" id="521013.SAMN04488567_1154"/>
<keyword evidence="1" id="KW-1133">Transmembrane helix</keyword>
<organism evidence="4 5">
    <name type="scientific">Limimaricola pyoseonensis</name>
    <dbReference type="NCBI Taxonomy" id="521013"/>
    <lineage>
        <taxon>Bacteria</taxon>
        <taxon>Pseudomonadati</taxon>
        <taxon>Pseudomonadota</taxon>
        <taxon>Alphaproteobacteria</taxon>
        <taxon>Rhodobacterales</taxon>
        <taxon>Paracoccaceae</taxon>
        <taxon>Limimaricola</taxon>
    </lineage>
</organism>
<evidence type="ECO:0000256" key="2">
    <source>
        <dbReference type="SAM" id="SignalP"/>
    </source>
</evidence>
<keyword evidence="1" id="KW-0812">Transmembrane</keyword>
<feature type="chain" id="PRO_5011557317" evidence="2">
    <location>
        <begin position="21"/>
        <end position="261"/>
    </location>
</feature>
<dbReference type="InterPro" id="IPR009875">
    <property type="entry name" value="PilZ_domain"/>
</dbReference>
<dbReference type="SUPFAM" id="SSF141371">
    <property type="entry name" value="PilZ domain-like"/>
    <property type="match status" value="1"/>
</dbReference>
<evidence type="ECO:0000313" key="4">
    <source>
        <dbReference type="EMBL" id="SDE19616.1"/>
    </source>
</evidence>
<name>A0A1G7B037_9RHOB</name>
<keyword evidence="5" id="KW-1185">Reference proteome</keyword>
<keyword evidence="2" id="KW-0732">Signal</keyword>
<evidence type="ECO:0000313" key="5">
    <source>
        <dbReference type="Proteomes" id="UP000198922"/>
    </source>
</evidence>
<accession>A0A1G7B037</accession>
<dbReference type="Proteomes" id="UP000198922">
    <property type="component" value="Unassembled WGS sequence"/>
</dbReference>